<sequence length="153" mass="16293">MERLSLVVPALLLAGLLSVSSAAAQEVSACDWRSSAENLPEPWERHTRSFANGDVRIAILDVVEPASAAFHLLVLSPPWAELGMRQCRIVSLGEGLGFFSATLAGMTARYDPASGLVLDIPVELPDSSTGEGRPARLRLIVNQASGEIRASVE</sequence>
<keyword evidence="3" id="KW-1185">Reference proteome</keyword>
<dbReference type="RefSeq" id="WP_092497475.1">
    <property type="nucleotide sequence ID" value="NZ_FNFV01000001.1"/>
</dbReference>
<dbReference type="EMBL" id="FNFV01000001">
    <property type="protein sequence ID" value="SDK01557.1"/>
    <property type="molecule type" value="Genomic_DNA"/>
</dbReference>
<evidence type="ECO:0000313" key="3">
    <source>
        <dbReference type="Proteomes" id="UP000199328"/>
    </source>
</evidence>
<keyword evidence="1" id="KW-0732">Signal</keyword>
<feature type="signal peptide" evidence="1">
    <location>
        <begin position="1"/>
        <end position="24"/>
    </location>
</feature>
<name>A0A1G8YFY8_9RHOB</name>
<accession>A0A1G8YFY8</accession>
<protein>
    <submittedName>
        <fullName evidence="2">Uncharacterized protein</fullName>
    </submittedName>
</protein>
<dbReference type="STRING" id="990712.SAMN05216257_101305"/>
<dbReference type="Proteomes" id="UP000199328">
    <property type="component" value="Unassembled WGS sequence"/>
</dbReference>
<dbReference type="OrthoDB" id="7862810at2"/>
<gene>
    <name evidence="2" type="ORF">SAMN05216257_101305</name>
</gene>
<reference evidence="3" key="1">
    <citation type="submission" date="2016-10" db="EMBL/GenBank/DDBJ databases">
        <authorList>
            <person name="Varghese N."/>
            <person name="Submissions S."/>
        </authorList>
    </citation>
    <scope>NUCLEOTIDE SEQUENCE [LARGE SCALE GENOMIC DNA]</scope>
    <source>
        <strain evidence="3">CGMCC 1.10789</strain>
    </source>
</reference>
<organism evidence="2 3">
    <name type="scientific">Meinhardsimonia xiamenensis</name>
    <dbReference type="NCBI Taxonomy" id="990712"/>
    <lineage>
        <taxon>Bacteria</taxon>
        <taxon>Pseudomonadati</taxon>
        <taxon>Pseudomonadota</taxon>
        <taxon>Alphaproteobacteria</taxon>
        <taxon>Rhodobacterales</taxon>
        <taxon>Paracoccaceae</taxon>
        <taxon>Meinhardsimonia</taxon>
    </lineage>
</organism>
<evidence type="ECO:0000313" key="2">
    <source>
        <dbReference type="EMBL" id="SDK01557.1"/>
    </source>
</evidence>
<dbReference type="AlphaFoldDB" id="A0A1G8YFY8"/>
<feature type="chain" id="PRO_5011432699" evidence="1">
    <location>
        <begin position="25"/>
        <end position="153"/>
    </location>
</feature>
<proteinExistence type="predicted"/>
<evidence type="ECO:0000256" key="1">
    <source>
        <dbReference type="SAM" id="SignalP"/>
    </source>
</evidence>